<dbReference type="InterPro" id="IPR027417">
    <property type="entry name" value="P-loop_NTPase"/>
</dbReference>
<proteinExistence type="predicted"/>
<dbReference type="Gene3D" id="1.20.120.720">
    <property type="entry name" value="Myosin VI head, motor domain, U50 subdomain"/>
    <property type="match status" value="1"/>
</dbReference>
<protein>
    <submittedName>
        <fullName evidence="1">Uncharacterized protein</fullName>
    </submittedName>
</protein>
<dbReference type="EMBL" id="JBBXMP010000061">
    <property type="protein sequence ID" value="KAL0064513.1"/>
    <property type="molecule type" value="Genomic_DNA"/>
</dbReference>
<gene>
    <name evidence="1" type="ORF">AAF712_008571</name>
</gene>
<accession>A0ABR2ZT17</accession>
<comment type="caution">
    <text evidence="1">The sequence shown here is derived from an EMBL/GenBank/DDBJ whole genome shotgun (WGS) entry which is preliminary data.</text>
</comment>
<sequence length="557" mass="62631">MSAASLTTSLVSNRACSTCLSYKSKLVKNEMYTVFLGSDGAFHTRDELAKSHYSFPFSWLNEYINQRLCKDDFRTFLALFALPPQLPRTVLHQLRQRMLFESHLPEYQSKGIANYLPQVTYLDNTECLRLLQNKPGGLVHIIDDQAKRAPKKTNYTMNFELNSDFVSLLRGGARAVGVGSSGEASGSINPFVKDVISGKAIAMGPPSKRRDDRRCSAECQAYASSFDEEEEYHQPDANRSRECRYNGRNDTLFETLDEAQAWHVFCINPNNSQLPNQLEGRTVKGQVRSFGLAEITKRCGVLFEVNMMPEEFCERYGEGMAEVGVMEGTEKERVQQARTAFGLENMDIVLGNQQRLSTSSKINFVHGMSKNKSATACGMQRQRQNSVLVLSLARMLPTILLISTSPRVMILGQPATAMPSTPPANNSLPVNNASPFIRADQYDDEYHENLSRMTSQQDDSASNFGFESYAPSRNMFHNAEKAGLANKEALPGEVQEGETTEDVKESSARRRWVALCWILTWWLHNPCLTYNRSHEAVRRPTGLEGEASVEHHDLVRM</sequence>
<organism evidence="1 2">
    <name type="scientific">Marasmius tenuissimus</name>
    <dbReference type="NCBI Taxonomy" id="585030"/>
    <lineage>
        <taxon>Eukaryota</taxon>
        <taxon>Fungi</taxon>
        <taxon>Dikarya</taxon>
        <taxon>Basidiomycota</taxon>
        <taxon>Agaricomycotina</taxon>
        <taxon>Agaricomycetes</taxon>
        <taxon>Agaricomycetidae</taxon>
        <taxon>Agaricales</taxon>
        <taxon>Marasmiineae</taxon>
        <taxon>Marasmiaceae</taxon>
        <taxon>Marasmius</taxon>
    </lineage>
</organism>
<dbReference type="SUPFAM" id="SSF52540">
    <property type="entry name" value="P-loop containing nucleoside triphosphate hydrolases"/>
    <property type="match status" value="1"/>
</dbReference>
<keyword evidence="2" id="KW-1185">Reference proteome</keyword>
<dbReference type="PANTHER" id="PTHR13140">
    <property type="entry name" value="MYOSIN"/>
    <property type="match status" value="1"/>
</dbReference>
<dbReference type="Gene3D" id="1.20.58.530">
    <property type="match status" value="1"/>
</dbReference>
<reference evidence="1 2" key="1">
    <citation type="submission" date="2024-05" db="EMBL/GenBank/DDBJ databases">
        <title>A draft genome resource for the thread blight pathogen Marasmius tenuissimus strain MS-2.</title>
        <authorList>
            <person name="Yulfo-Soto G.E."/>
            <person name="Baruah I.K."/>
            <person name="Amoako-Attah I."/>
            <person name="Bukari Y."/>
            <person name="Meinhardt L.W."/>
            <person name="Bailey B.A."/>
            <person name="Cohen S.P."/>
        </authorList>
    </citation>
    <scope>NUCLEOTIDE SEQUENCE [LARGE SCALE GENOMIC DNA]</scope>
    <source>
        <strain evidence="1 2">MS-2</strain>
    </source>
</reference>
<dbReference type="Proteomes" id="UP001437256">
    <property type="component" value="Unassembled WGS sequence"/>
</dbReference>
<evidence type="ECO:0000313" key="1">
    <source>
        <dbReference type="EMBL" id="KAL0064513.1"/>
    </source>
</evidence>
<evidence type="ECO:0000313" key="2">
    <source>
        <dbReference type="Proteomes" id="UP001437256"/>
    </source>
</evidence>
<dbReference type="PANTHER" id="PTHR13140:SF550">
    <property type="entry name" value="MYOSIN-IIIB ISOFORM X1"/>
    <property type="match status" value="1"/>
</dbReference>
<name>A0ABR2ZT17_9AGAR</name>